<evidence type="ECO:0000313" key="3">
    <source>
        <dbReference type="Proteomes" id="UP001590951"/>
    </source>
</evidence>
<feature type="region of interest" description="Disordered" evidence="1">
    <location>
        <begin position="189"/>
        <end position="264"/>
    </location>
</feature>
<gene>
    <name evidence="2" type="ORF">ABVK25_009208</name>
</gene>
<proteinExistence type="predicted"/>
<sequence length="441" mass="49819">MPSRIPPGQSIRSSKSSLSSDYSDGSYDSSVSTAPTVGSNCPPSKQYNTDGNPYQNSDWDKLQYEYVDFARPPTSESYRSSISSIGDLEDDLPPFDVPDDRQETFSPTALASLPEDFALYFPSTQRMSIRHDDTTMDGNMNLRVDTVARTLDGGKVDLTLFHLRMHDLKRREFSLRRYCRDSGREVCHSSRKYSKPSVMRRPGLQRSMGNALSSLRSKSDTRTPTLSSLTRHDSGYDSMPEHDVDEEGDDIRSQRPSGSIPIPTNTTLLEFSNYTHLEVKRRGAKSSKKYEVEYWGTKYAWRRVSVRSGTFKEAQYHLVNTKTSATLAHIVPIPLSNFELREEEMKGGWVPPCSMFFEEQVLEGPADLADVIVGSGLIALIDDCIKSRWHQKSRVQMSIPTFTKSSVKTNSECVGPKRLIDEVFNRREKTASRTPSRKARS</sequence>
<accession>A0ABR4B0X2</accession>
<name>A0ABR4B0X2_9LECA</name>
<feature type="compositionally biased region" description="Basic and acidic residues" evidence="1">
    <location>
        <begin position="230"/>
        <end position="242"/>
    </location>
</feature>
<feature type="compositionally biased region" description="Polar residues" evidence="1">
    <location>
        <begin position="33"/>
        <end position="57"/>
    </location>
</feature>
<feature type="compositionally biased region" description="Low complexity" evidence="1">
    <location>
        <begin position="10"/>
        <end position="32"/>
    </location>
</feature>
<feature type="region of interest" description="Disordered" evidence="1">
    <location>
        <begin position="1"/>
        <end position="57"/>
    </location>
</feature>
<dbReference type="EMBL" id="JBHFEH010000046">
    <property type="protein sequence ID" value="KAL2050539.1"/>
    <property type="molecule type" value="Genomic_DNA"/>
</dbReference>
<comment type="caution">
    <text evidence="2">The sequence shown here is derived from an EMBL/GenBank/DDBJ whole genome shotgun (WGS) entry which is preliminary data.</text>
</comment>
<feature type="compositionally biased region" description="Polar residues" evidence="1">
    <location>
        <begin position="254"/>
        <end position="264"/>
    </location>
</feature>
<protein>
    <submittedName>
        <fullName evidence="2">Uncharacterized protein</fullName>
    </submittedName>
</protein>
<organism evidence="2 3">
    <name type="scientific">Lepraria finkii</name>
    <dbReference type="NCBI Taxonomy" id="1340010"/>
    <lineage>
        <taxon>Eukaryota</taxon>
        <taxon>Fungi</taxon>
        <taxon>Dikarya</taxon>
        <taxon>Ascomycota</taxon>
        <taxon>Pezizomycotina</taxon>
        <taxon>Lecanoromycetes</taxon>
        <taxon>OSLEUM clade</taxon>
        <taxon>Lecanoromycetidae</taxon>
        <taxon>Lecanorales</taxon>
        <taxon>Lecanorineae</taxon>
        <taxon>Stereocaulaceae</taxon>
        <taxon>Lepraria</taxon>
    </lineage>
</organism>
<evidence type="ECO:0000256" key="1">
    <source>
        <dbReference type="SAM" id="MobiDB-lite"/>
    </source>
</evidence>
<dbReference type="Proteomes" id="UP001590951">
    <property type="component" value="Unassembled WGS sequence"/>
</dbReference>
<feature type="compositionally biased region" description="Polar residues" evidence="1">
    <location>
        <begin position="207"/>
        <end position="229"/>
    </location>
</feature>
<evidence type="ECO:0000313" key="2">
    <source>
        <dbReference type="EMBL" id="KAL2050539.1"/>
    </source>
</evidence>
<reference evidence="2 3" key="1">
    <citation type="submission" date="2024-09" db="EMBL/GenBank/DDBJ databases">
        <title>Rethinking Asexuality: The Enigmatic Case of Functional Sexual Genes in Lepraria (Stereocaulaceae).</title>
        <authorList>
            <person name="Doellman M."/>
            <person name="Sun Y."/>
            <person name="Barcenas-Pena A."/>
            <person name="Lumbsch H.T."/>
            <person name="Grewe F."/>
        </authorList>
    </citation>
    <scope>NUCLEOTIDE SEQUENCE [LARGE SCALE GENOMIC DNA]</scope>
    <source>
        <strain evidence="2 3">Grewe 0041</strain>
    </source>
</reference>
<keyword evidence="3" id="KW-1185">Reference proteome</keyword>